<protein>
    <submittedName>
        <fullName evidence="1">Uncharacterized protein</fullName>
    </submittedName>
</protein>
<reference evidence="1" key="2">
    <citation type="submission" date="2024-06" db="EMBL/GenBank/DDBJ databases">
        <authorList>
            <person name="Plum-Jensen L.E."/>
            <person name="Schramm A."/>
            <person name="Marshall I.P.G."/>
        </authorList>
    </citation>
    <scope>NUCLEOTIDE SEQUENCE</scope>
    <source>
        <strain evidence="1">Rat1</strain>
    </source>
</reference>
<dbReference type="KEGG" id="eaj:Q3M24_13330"/>
<reference evidence="1" key="1">
    <citation type="journal article" date="2024" name="Syst. Appl. Microbiol.">
        <title>First single-strain enrichments of Electrothrix cable bacteria, description of E. aestuarii sp. nov. and E. rattekaaiensis sp. nov., and proposal of a cable bacteria taxonomy following the rules of the SeqCode.</title>
        <authorList>
            <person name="Plum-Jensen L.E."/>
            <person name="Schramm A."/>
            <person name="Marshall I.P.G."/>
        </authorList>
    </citation>
    <scope>NUCLEOTIDE SEQUENCE</scope>
    <source>
        <strain evidence="1">Rat1</strain>
    </source>
</reference>
<proteinExistence type="predicted"/>
<name>A0AAU8LQT0_9BACT</name>
<dbReference type="AlphaFoldDB" id="A0AAU8LQT0"/>
<accession>A0AAU8LQT0</accession>
<organism evidence="1">
    <name type="scientific">Candidatus Electrothrix aestuarii</name>
    <dbReference type="NCBI Taxonomy" id="3062594"/>
    <lineage>
        <taxon>Bacteria</taxon>
        <taxon>Pseudomonadati</taxon>
        <taxon>Thermodesulfobacteriota</taxon>
        <taxon>Desulfobulbia</taxon>
        <taxon>Desulfobulbales</taxon>
        <taxon>Desulfobulbaceae</taxon>
        <taxon>Candidatus Electrothrix</taxon>
    </lineage>
</organism>
<gene>
    <name evidence="1" type="ORF">Q3M24_13330</name>
</gene>
<evidence type="ECO:0000313" key="1">
    <source>
        <dbReference type="EMBL" id="XCN71293.1"/>
    </source>
</evidence>
<sequence>MHINRKKAEHALEKAAKMICTMKLGACPLQEVDFSGCPSNCHVNILPWQCWVTHLVSISEK</sequence>
<dbReference type="EMBL" id="CP159373">
    <property type="protein sequence ID" value="XCN71293.1"/>
    <property type="molecule type" value="Genomic_DNA"/>
</dbReference>